<evidence type="ECO:0000256" key="3">
    <source>
        <dbReference type="ARBA" id="ARBA00023125"/>
    </source>
</evidence>
<name>A0A1M6PQ66_9FIRM</name>
<dbReference type="Proteomes" id="UP000184082">
    <property type="component" value="Unassembled WGS sequence"/>
</dbReference>
<dbReference type="PANTHER" id="PTHR11361:SF14">
    <property type="entry name" value="DNA MISMATCH REPAIR PROTEIN MUTS, TYPE 2"/>
    <property type="match status" value="1"/>
</dbReference>
<dbReference type="EMBL" id="FRAJ01000009">
    <property type="protein sequence ID" value="SHK09998.1"/>
    <property type="molecule type" value="Genomic_DNA"/>
</dbReference>
<dbReference type="InterPro" id="IPR027417">
    <property type="entry name" value="P-loop_NTPase"/>
</dbReference>
<dbReference type="SMART" id="SM00533">
    <property type="entry name" value="MUTSd"/>
    <property type="match status" value="1"/>
</dbReference>
<dbReference type="GO" id="GO:0006298">
    <property type="term" value="P:mismatch repair"/>
    <property type="evidence" value="ECO:0007669"/>
    <property type="project" value="InterPro"/>
</dbReference>
<organism evidence="7 8">
    <name type="scientific">Caminicella sporogenes DSM 14501</name>
    <dbReference type="NCBI Taxonomy" id="1121266"/>
    <lineage>
        <taxon>Bacteria</taxon>
        <taxon>Bacillati</taxon>
        <taxon>Bacillota</taxon>
        <taxon>Clostridia</taxon>
        <taxon>Peptostreptococcales</taxon>
        <taxon>Caminicellaceae</taxon>
        <taxon>Caminicella</taxon>
    </lineage>
</organism>
<evidence type="ECO:0000256" key="4">
    <source>
        <dbReference type="SAM" id="Coils"/>
    </source>
</evidence>
<reference evidence="7 8" key="1">
    <citation type="submission" date="2016-11" db="EMBL/GenBank/DDBJ databases">
        <authorList>
            <person name="Jaros S."/>
            <person name="Januszkiewicz K."/>
            <person name="Wedrychowicz H."/>
        </authorList>
    </citation>
    <scope>NUCLEOTIDE SEQUENCE [LARGE SCALE GENOMIC DNA]</scope>
    <source>
        <strain evidence="7 8">DSM 14501</strain>
    </source>
</reference>
<keyword evidence="1" id="KW-0547">Nucleotide-binding</keyword>
<keyword evidence="8" id="KW-1185">Reference proteome</keyword>
<feature type="domain" description="DNA mismatch repair proteins mutS family" evidence="6">
    <location>
        <begin position="338"/>
        <end position="541"/>
    </location>
</feature>
<dbReference type="InterPro" id="IPR007696">
    <property type="entry name" value="DNA_mismatch_repair_MutS_core"/>
</dbReference>
<protein>
    <submittedName>
        <fullName evidence="7">MutS domain V</fullName>
    </submittedName>
</protein>
<dbReference type="SMART" id="SM00534">
    <property type="entry name" value="MUTSac"/>
    <property type="match status" value="1"/>
</dbReference>
<evidence type="ECO:0000313" key="7">
    <source>
        <dbReference type="EMBL" id="SHK09998.1"/>
    </source>
</evidence>
<evidence type="ECO:0000259" key="6">
    <source>
        <dbReference type="SMART" id="SM00534"/>
    </source>
</evidence>
<dbReference type="InterPro" id="IPR036187">
    <property type="entry name" value="DNA_mismatch_repair_MutS_sf"/>
</dbReference>
<dbReference type="InterPro" id="IPR045076">
    <property type="entry name" value="MutS"/>
</dbReference>
<dbReference type="Gene3D" id="3.40.50.300">
    <property type="entry name" value="P-loop containing nucleotide triphosphate hydrolases"/>
    <property type="match status" value="1"/>
</dbReference>
<gene>
    <name evidence="7" type="ORF">SAMN02745883_01258</name>
</gene>
<sequence>MFISKESAENLDLDFVFDKLTVYTPYGENLKKNIRPFRKGEKEQLNEELNRIEKIVGLIKRQRYTVIEIRNYFKHIKDLTLTFQRVKDDEVLSVIELYEIKLFVGILSKLYLSIQKLNWDDMPDDIKPMPIPEIENLLDPQKTGTTTFYIYDEYSEKLASIRKEIKEIENKINIEKKKLKAKVEDELGLKLRPTGEIIISKDKSELIEKLKSHDLLLYSMETYMNVTFKLRCTEYIDEMTLKIQDLKELEEEEEFKVREYLSREIKKYIDIIEKNISAIGKLDLLMAKGYHAVGFGGVRPDISDKEGIYILNGRHIKVEQNLRKEGKEFTPITVNLKKGVTCITGANMGGKTVALKLIGMLSAMAQYGLFVPAEKMKFSLKEYIFFSLGDMQSTDMGLSTFGGEIMKIKEAIKFSHKSGLILIDELARGTNPKEGFAISKALINYLKKKNAITVITTHFDGLTLDKDIKHLQVKGISEKKFEEISQKLLKGKIGIETLHHYMDYRLEEVDKAKEVPKDAIRISRLMGLDEEILKDAEKILKDNE</sequence>
<dbReference type="Pfam" id="PF00488">
    <property type="entry name" value="MutS_V"/>
    <property type="match status" value="1"/>
</dbReference>
<dbReference type="STRING" id="1121266.SAMN02745883_01258"/>
<keyword evidence="3" id="KW-0238">DNA-binding</keyword>
<dbReference type="PANTHER" id="PTHR11361">
    <property type="entry name" value="DNA MISMATCH REPAIR PROTEIN MUTS FAMILY MEMBER"/>
    <property type="match status" value="1"/>
</dbReference>
<accession>A0A1M6PQ66</accession>
<evidence type="ECO:0000313" key="8">
    <source>
        <dbReference type="Proteomes" id="UP000184082"/>
    </source>
</evidence>
<dbReference type="AlphaFoldDB" id="A0A1M6PQ66"/>
<evidence type="ECO:0000259" key="5">
    <source>
        <dbReference type="SMART" id="SM00533"/>
    </source>
</evidence>
<evidence type="ECO:0000256" key="1">
    <source>
        <dbReference type="ARBA" id="ARBA00022741"/>
    </source>
</evidence>
<dbReference type="InterPro" id="IPR000432">
    <property type="entry name" value="DNA_mismatch_repair_MutS_C"/>
</dbReference>
<proteinExistence type="predicted"/>
<dbReference type="RefSeq" id="WP_072966668.1">
    <property type="nucleotide sequence ID" value="NZ_FRAJ01000009.1"/>
</dbReference>
<dbReference type="GO" id="GO:0030983">
    <property type="term" value="F:mismatched DNA binding"/>
    <property type="evidence" value="ECO:0007669"/>
    <property type="project" value="InterPro"/>
</dbReference>
<dbReference type="SUPFAM" id="SSF48334">
    <property type="entry name" value="DNA repair protein MutS, domain III"/>
    <property type="match status" value="1"/>
</dbReference>
<evidence type="ECO:0000256" key="2">
    <source>
        <dbReference type="ARBA" id="ARBA00022840"/>
    </source>
</evidence>
<dbReference type="GO" id="GO:0005524">
    <property type="term" value="F:ATP binding"/>
    <property type="evidence" value="ECO:0007669"/>
    <property type="project" value="UniProtKB-KW"/>
</dbReference>
<feature type="coiled-coil region" evidence="4">
    <location>
        <begin position="151"/>
        <end position="185"/>
    </location>
</feature>
<dbReference type="SUPFAM" id="SSF52540">
    <property type="entry name" value="P-loop containing nucleoside triphosphate hydrolases"/>
    <property type="match status" value="1"/>
</dbReference>
<keyword evidence="2" id="KW-0067">ATP-binding</keyword>
<dbReference type="GO" id="GO:0140664">
    <property type="term" value="F:ATP-dependent DNA damage sensor activity"/>
    <property type="evidence" value="ECO:0007669"/>
    <property type="project" value="InterPro"/>
</dbReference>
<keyword evidence="4" id="KW-0175">Coiled coil</keyword>
<feature type="domain" description="DNA mismatch repair protein MutS core" evidence="5">
    <location>
        <begin position="8"/>
        <end position="321"/>
    </location>
</feature>